<dbReference type="Pfam" id="PF13359">
    <property type="entry name" value="DDE_Tnp_4"/>
    <property type="match status" value="1"/>
</dbReference>
<dbReference type="InterPro" id="IPR027806">
    <property type="entry name" value="HARBI1_dom"/>
</dbReference>
<keyword evidence="2" id="KW-0479">Metal-binding</keyword>
<reference evidence="4 5" key="1">
    <citation type="journal article" date="2017" name="Genome Biol. Evol.">
        <title>Phytophthora megakarya and P. palmivora, closely related causal agents of cacao black pod rot, underwent increases in genome sizes and gene numbers by different mechanisms.</title>
        <authorList>
            <person name="Ali S.S."/>
            <person name="Shao J."/>
            <person name="Lary D.J."/>
            <person name="Kronmiller B."/>
            <person name="Shen D."/>
            <person name="Strem M.D."/>
            <person name="Amoako-Attah I."/>
            <person name="Akrofi A.Y."/>
            <person name="Begoude B.A."/>
            <person name="Ten Hoopen G.M."/>
            <person name="Coulibaly K."/>
            <person name="Kebe B.I."/>
            <person name="Melnick R.L."/>
            <person name="Guiltinan M.J."/>
            <person name="Tyler B.M."/>
            <person name="Meinhardt L.W."/>
            <person name="Bailey B.A."/>
        </authorList>
    </citation>
    <scope>NUCLEOTIDE SEQUENCE [LARGE SCALE GENOMIC DNA]</scope>
    <source>
        <strain evidence="5">sbr112.9</strain>
    </source>
</reference>
<evidence type="ECO:0000313" key="4">
    <source>
        <dbReference type="EMBL" id="POM75403.1"/>
    </source>
</evidence>
<comment type="caution">
    <text evidence="4">The sequence shown here is derived from an EMBL/GenBank/DDBJ whole genome shotgun (WGS) entry which is preliminary data.</text>
</comment>
<dbReference type="EMBL" id="NCKW01003847">
    <property type="protein sequence ID" value="POM75403.1"/>
    <property type="molecule type" value="Genomic_DNA"/>
</dbReference>
<comment type="cofactor">
    <cofactor evidence="1">
        <name>a divalent metal cation</name>
        <dbReference type="ChEBI" id="CHEBI:60240"/>
    </cofactor>
</comment>
<feature type="domain" description="DDE Tnp4" evidence="3">
    <location>
        <begin position="176"/>
        <end position="319"/>
    </location>
</feature>
<dbReference type="Proteomes" id="UP000237271">
    <property type="component" value="Unassembled WGS sequence"/>
</dbReference>
<gene>
    <name evidence="4" type="ORF">PHPALM_7500</name>
</gene>
<evidence type="ECO:0000313" key="5">
    <source>
        <dbReference type="Proteomes" id="UP000237271"/>
    </source>
</evidence>
<protein>
    <recommendedName>
        <fullName evidence="3">DDE Tnp4 domain-containing protein</fullName>
    </recommendedName>
</protein>
<evidence type="ECO:0000256" key="1">
    <source>
        <dbReference type="ARBA" id="ARBA00001968"/>
    </source>
</evidence>
<sequence>MLSVERPFIPDVRFDFDTYPDPNATEDFRFTCSELLELTSVMNIPNVFITRTGDRLLGVEALAMLCYRISFPGKLSRIRKQFGRSDPACSRIITETYCFLDNEWQDTLFFNDRVFVEKHTQYKQAVSAKANGIVDNISMFIDGTKGFICRPGKRQRRISALQSALDAIPIGDKENLQKVCYSGHKRHHCLNYQGVCTPDGSCISFYGPIEGRLHDSTMLRESRLLPYLEHNEILANLGVMTYGDPAYGINNMLCSPFRNAYVSSDEQRFNSTMSKSRVSIEWLFGIVKKKWAFIDWNKKHQILLTPVGRMVRVAVLLTNANTCIRKGNQISKYFGCAPPELTTYFRKPYRNRES</sequence>
<organism evidence="4 5">
    <name type="scientific">Phytophthora palmivora</name>
    <dbReference type="NCBI Taxonomy" id="4796"/>
    <lineage>
        <taxon>Eukaryota</taxon>
        <taxon>Sar</taxon>
        <taxon>Stramenopiles</taxon>
        <taxon>Oomycota</taxon>
        <taxon>Peronosporomycetes</taxon>
        <taxon>Peronosporales</taxon>
        <taxon>Peronosporaceae</taxon>
        <taxon>Phytophthora</taxon>
    </lineage>
</organism>
<dbReference type="GO" id="GO:0046872">
    <property type="term" value="F:metal ion binding"/>
    <property type="evidence" value="ECO:0007669"/>
    <property type="project" value="UniProtKB-KW"/>
</dbReference>
<dbReference type="AlphaFoldDB" id="A0A2P4YC62"/>
<evidence type="ECO:0000259" key="3">
    <source>
        <dbReference type="Pfam" id="PF13359"/>
    </source>
</evidence>
<accession>A0A2P4YC62</accession>
<evidence type="ECO:0000256" key="2">
    <source>
        <dbReference type="ARBA" id="ARBA00022723"/>
    </source>
</evidence>
<keyword evidence="5" id="KW-1185">Reference proteome</keyword>
<proteinExistence type="predicted"/>
<name>A0A2P4YC62_9STRA</name>
<dbReference type="OrthoDB" id="122562at2759"/>